<sequence>MSQDFEGTFAEMSRATLKRSVRILEAKFEALQSTPDSRLDRSNFVKRRRDSIDSNDSNDSDKDSVFSNMSQSSNFTNRTEEADGEELSLADKFECLVDDIVIRVTWEEFVRIIDELDVEWDKDRFRRRDFISGGEAMPYSATAAHTVSQTSSKPKIISADTKH</sequence>
<reference evidence="2 3" key="1">
    <citation type="submission" date="2019-06" db="EMBL/GenBank/DDBJ databases">
        <title>Genome Sequence of the Brown Rot Fungal Pathogen Monilinia fructicola.</title>
        <authorList>
            <person name="De Miccolis Angelini R.M."/>
            <person name="Landi L."/>
            <person name="Abate D."/>
            <person name="Pollastro S."/>
            <person name="Romanazzi G."/>
            <person name="Faretra F."/>
        </authorList>
    </citation>
    <scope>NUCLEOTIDE SEQUENCE [LARGE SCALE GENOMIC DNA]</scope>
    <source>
        <strain evidence="2 3">Mfrc123</strain>
    </source>
</reference>
<proteinExistence type="predicted"/>
<organism evidence="2 3">
    <name type="scientific">Monilinia fructicola</name>
    <name type="common">Brown rot fungus</name>
    <name type="synonym">Ciboria fructicola</name>
    <dbReference type="NCBI Taxonomy" id="38448"/>
    <lineage>
        <taxon>Eukaryota</taxon>
        <taxon>Fungi</taxon>
        <taxon>Dikarya</taxon>
        <taxon>Ascomycota</taxon>
        <taxon>Pezizomycotina</taxon>
        <taxon>Leotiomycetes</taxon>
        <taxon>Helotiales</taxon>
        <taxon>Sclerotiniaceae</taxon>
        <taxon>Monilinia</taxon>
    </lineage>
</organism>
<evidence type="ECO:0000313" key="3">
    <source>
        <dbReference type="Proteomes" id="UP000322873"/>
    </source>
</evidence>
<feature type="region of interest" description="Disordered" evidence="1">
    <location>
        <begin position="50"/>
        <end position="85"/>
    </location>
</feature>
<protein>
    <submittedName>
        <fullName evidence="2">Uncharacterized protein</fullName>
    </submittedName>
</protein>
<comment type="caution">
    <text evidence="2">The sequence shown here is derived from an EMBL/GenBank/DDBJ whole genome shotgun (WGS) entry which is preliminary data.</text>
</comment>
<accession>A0A5M9J4N0</accession>
<dbReference type="VEuPathDB" id="FungiDB:MFRU_065g00130"/>
<evidence type="ECO:0000313" key="2">
    <source>
        <dbReference type="EMBL" id="KAA8564198.1"/>
    </source>
</evidence>
<keyword evidence="3" id="KW-1185">Reference proteome</keyword>
<dbReference type="AlphaFoldDB" id="A0A5M9J4N0"/>
<feature type="region of interest" description="Disordered" evidence="1">
    <location>
        <begin position="143"/>
        <end position="163"/>
    </location>
</feature>
<feature type="compositionally biased region" description="Polar residues" evidence="1">
    <location>
        <begin position="143"/>
        <end position="153"/>
    </location>
</feature>
<dbReference type="EMBL" id="VICG01000015">
    <property type="protein sequence ID" value="KAA8564198.1"/>
    <property type="molecule type" value="Genomic_DNA"/>
</dbReference>
<gene>
    <name evidence="2" type="ORF">EYC84_011144</name>
</gene>
<evidence type="ECO:0000256" key="1">
    <source>
        <dbReference type="SAM" id="MobiDB-lite"/>
    </source>
</evidence>
<dbReference type="Proteomes" id="UP000322873">
    <property type="component" value="Unassembled WGS sequence"/>
</dbReference>
<name>A0A5M9J4N0_MONFR</name>